<dbReference type="AlphaFoldDB" id="A0AA40KYC3"/>
<proteinExistence type="predicted"/>
<sequence length="240" mass="27919">MVSQHAMATTVRKVKQENRLRRQNQNQDEEGLYKPVPPPKPVPNNQKNQNGQQESSRLQTIAEQSSRLISNIERNSTLDDNQIPNSGQNFALEYRMSPLYGEEQSSSQTQQAANLQTHSSKFPCLHDQGKEFDQENKMKNDIKVTERENKVICDATTLRIVVVYSSAQFHATHKWSRAENFCYKHVVHRRADEFLLALIMKRVLRYNELNMAIILTDFEAMHLRSDDWTLFEVDEKNETP</sequence>
<feature type="region of interest" description="Disordered" evidence="1">
    <location>
        <begin position="1"/>
        <end position="62"/>
    </location>
</feature>
<accession>A0AA40KYC3</accession>
<evidence type="ECO:0000256" key="1">
    <source>
        <dbReference type="SAM" id="MobiDB-lite"/>
    </source>
</evidence>
<gene>
    <name evidence="2" type="ORF">K0M31_001914</name>
</gene>
<dbReference type="Proteomes" id="UP001177670">
    <property type="component" value="Unassembled WGS sequence"/>
</dbReference>
<dbReference type="EMBL" id="JAHYIQ010000001">
    <property type="protein sequence ID" value="KAK1137403.1"/>
    <property type="molecule type" value="Genomic_DNA"/>
</dbReference>
<name>A0AA40KYC3_9HYME</name>
<keyword evidence="3" id="KW-1185">Reference proteome</keyword>
<evidence type="ECO:0000313" key="2">
    <source>
        <dbReference type="EMBL" id="KAK1137403.1"/>
    </source>
</evidence>
<comment type="caution">
    <text evidence="2">The sequence shown here is derived from an EMBL/GenBank/DDBJ whole genome shotgun (WGS) entry which is preliminary data.</text>
</comment>
<evidence type="ECO:0000313" key="3">
    <source>
        <dbReference type="Proteomes" id="UP001177670"/>
    </source>
</evidence>
<reference evidence="2" key="1">
    <citation type="submission" date="2021-10" db="EMBL/GenBank/DDBJ databases">
        <title>Melipona bicolor Genome sequencing and assembly.</title>
        <authorList>
            <person name="Araujo N.S."/>
            <person name="Arias M.C."/>
        </authorList>
    </citation>
    <scope>NUCLEOTIDE SEQUENCE</scope>
    <source>
        <strain evidence="2">USP_2M_L1-L4_2017</strain>
        <tissue evidence="2">Whole body</tissue>
    </source>
</reference>
<organism evidence="2 3">
    <name type="scientific">Melipona bicolor</name>
    <dbReference type="NCBI Taxonomy" id="60889"/>
    <lineage>
        <taxon>Eukaryota</taxon>
        <taxon>Metazoa</taxon>
        <taxon>Ecdysozoa</taxon>
        <taxon>Arthropoda</taxon>
        <taxon>Hexapoda</taxon>
        <taxon>Insecta</taxon>
        <taxon>Pterygota</taxon>
        <taxon>Neoptera</taxon>
        <taxon>Endopterygota</taxon>
        <taxon>Hymenoptera</taxon>
        <taxon>Apocrita</taxon>
        <taxon>Aculeata</taxon>
        <taxon>Apoidea</taxon>
        <taxon>Anthophila</taxon>
        <taxon>Apidae</taxon>
        <taxon>Melipona</taxon>
    </lineage>
</organism>
<protein>
    <submittedName>
        <fullName evidence="2">Uncharacterized protein</fullName>
    </submittedName>
</protein>
<feature type="compositionally biased region" description="Polar residues" evidence="1">
    <location>
        <begin position="51"/>
        <end position="62"/>
    </location>
</feature>